<accession>A0AAD6XLY0</accession>
<reference evidence="2" key="1">
    <citation type="submission" date="2023-03" db="EMBL/GenBank/DDBJ databases">
        <title>Massive genome expansion in bonnet fungi (Mycena s.s.) driven by repeated elements and novel gene families across ecological guilds.</title>
        <authorList>
            <consortium name="Lawrence Berkeley National Laboratory"/>
            <person name="Harder C.B."/>
            <person name="Miyauchi S."/>
            <person name="Viragh M."/>
            <person name="Kuo A."/>
            <person name="Thoen E."/>
            <person name="Andreopoulos B."/>
            <person name="Lu D."/>
            <person name="Skrede I."/>
            <person name="Drula E."/>
            <person name="Henrissat B."/>
            <person name="Morin E."/>
            <person name="Kohler A."/>
            <person name="Barry K."/>
            <person name="LaButti K."/>
            <person name="Morin E."/>
            <person name="Salamov A."/>
            <person name="Lipzen A."/>
            <person name="Mereny Z."/>
            <person name="Hegedus B."/>
            <person name="Baldrian P."/>
            <person name="Stursova M."/>
            <person name="Weitz H."/>
            <person name="Taylor A."/>
            <person name="Grigoriev I.V."/>
            <person name="Nagy L.G."/>
            <person name="Martin F."/>
            <person name="Kauserud H."/>
        </authorList>
    </citation>
    <scope>NUCLEOTIDE SEQUENCE</scope>
    <source>
        <strain evidence="2">CBHHK173m</strain>
    </source>
</reference>
<dbReference type="AlphaFoldDB" id="A0AAD6XLY0"/>
<dbReference type="Proteomes" id="UP001222325">
    <property type="component" value="Unassembled WGS sequence"/>
</dbReference>
<name>A0AAD6XLY0_9AGAR</name>
<evidence type="ECO:0000256" key="1">
    <source>
        <dbReference type="SAM" id="MobiDB-lite"/>
    </source>
</evidence>
<evidence type="ECO:0000313" key="3">
    <source>
        <dbReference type="Proteomes" id="UP001222325"/>
    </source>
</evidence>
<comment type="caution">
    <text evidence="2">The sequence shown here is derived from an EMBL/GenBank/DDBJ whole genome shotgun (WGS) entry which is preliminary data.</text>
</comment>
<dbReference type="EMBL" id="JARJCN010000055">
    <property type="protein sequence ID" value="KAJ7080339.1"/>
    <property type="molecule type" value="Genomic_DNA"/>
</dbReference>
<sequence>MTTWFPEGYPTQPRVFYPPGNPPLSAATSNPNPPPWRGWQPRQGGTTSSSRAHVSGRPEQAPRGAHPHPSYPQPDLTDGVDYFKVCATSRVARRISPLPQIGTFVRVRRWSRATDSFTPWTKGEIVRPILVDNEDGTQRRSYVIATVNPRTNERKEREFSPHFREITSLEADPVSTTPALRISEKSNIVFAPIPANDPSGVKTLVYSPALVLTSPDAQGRVRLRILAGHAVKREIDNFSMMHASPYTAATAQALRQRGFCVEGDGINRSF</sequence>
<feature type="region of interest" description="Disordered" evidence="1">
    <location>
        <begin position="1"/>
        <end position="76"/>
    </location>
</feature>
<protein>
    <submittedName>
        <fullName evidence="2">Uncharacterized protein</fullName>
    </submittedName>
</protein>
<proteinExistence type="predicted"/>
<organism evidence="2 3">
    <name type="scientific">Mycena belliarum</name>
    <dbReference type="NCBI Taxonomy" id="1033014"/>
    <lineage>
        <taxon>Eukaryota</taxon>
        <taxon>Fungi</taxon>
        <taxon>Dikarya</taxon>
        <taxon>Basidiomycota</taxon>
        <taxon>Agaricomycotina</taxon>
        <taxon>Agaricomycetes</taxon>
        <taxon>Agaricomycetidae</taxon>
        <taxon>Agaricales</taxon>
        <taxon>Marasmiineae</taxon>
        <taxon>Mycenaceae</taxon>
        <taxon>Mycena</taxon>
    </lineage>
</organism>
<keyword evidence="3" id="KW-1185">Reference proteome</keyword>
<feature type="compositionally biased region" description="Polar residues" evidence="1">
    <location>
        <begin position="43"/>
        <end position="52"/>
    </location>
</feature>
<gene>
    <name evidence="2" type="ORF">B0H15DRAFT_484448</name>
</gene>
<evidence type="ECO:0000313" key="2">
    <source>
        <dbReference type="EMBL" id="KAJ7080339.1"/>
    </source>
</evidence>